<dbReference type="Proteomes" id="UP000254597">
    <property type="component" value="Unassembled WGS sequence"/>
</dbReference>
<name>A0A379QG17_SALER</name>
<keyword evidence="1" id="KW-1133">Transmembrane helix</keyword>
<evidence type="ECO:0000313" key="4">
    <source>
        <dbReference type="Proteomes" id="UP000254597"/>
    </source>
</evidence>
<feature type="transmembrane region" description="Helical" evidence="1">
    <location>
        <begin position="12"/>
        <end position="34"/>
    </location>
</feature>
<sequence length="435" mass="46489">MKKGVAQISDAVWAIGIFLIFLTFIIIPMSNWFVDQYRATVAATQAKRVQQAVNTYIKDNHDTIAATATATTPFIFGVSQLISSGYLPAGFSPQNGFSATYQTRVFEPTANKLNSMTFLNGGVKLSKSLARKIAIGIGADGGIIDNGVAQGALGSWTMNLSSFGGYNPGEGSVVIAGFYENGINISDYLYRKAVPGHPELNTMSTALNMGGNNITNADTTTTTTLNATNANATTVTATNVNSTNVTATNVNAQTTRTAGETYTGGWFRTTGDTGWYNEKWGGGFNMTDSTWIRAYNNKSIYTGGQVQAGTIQSNGRMTANEFVQVNGVATAGASCSPNGLIGRDASGGILSCQSGVWKSTNFSLRVGATFQVWPGQTVNLGRFKLCINTYRIDGREMALTELIPTDAPDTNGNMNWRAMNATQYSSYYMGIHCFI</sequence>
<proteinExistence type="predicted"/>
<gene>
    <name evidence="3" type="ORF">NCTC10252_00117</name>
</gene>
<keyword evidence="1" id="KW-0472">Membrane</keyword>
<accession>A0A379QG17</accession>
<keyword evidence="1" id="KW-0812">Transmembrane</keyword>
<evidence type="ECO:0000256" key="1">
    <source>
        <dbReference type="SAM" id="Phobius"/>
    </source>
</evidence>
<organism evidence="3 4">
    <name type="scientific">Salmonella enterica</name>
    <name type="common">Salmonella choleraesuis</name>
    <dbReference type="NCBI Taxonomy" id="28901"/>
    <lineage>
        <taxon>Bacteria</taxon>
        <taxon>Pseudomonadati</taxon>
        <taxon>Pseudomonadota</taxon>
        <taxon>Gammaproteobacteria</taxon>
        <taxon>Enterobacterales</taxon>
        <taxon>Enterobacteriaceae</taxon>
        <taxon>Salmonella</taxon>
    </lineage>
</organism>
<reference evidence="3 4" key="1">
    <citation type="submission" date="2018-06" db="EMBL/GenBank/DDBJ databases">
        <authorList>
            <consortium name="Pathogen Informatics"/>
            <person name="Doyle S."/>
        </authorList>
    </citation>
    <scope>NUCLEOTIDE SEQUENCE [LARGE SCALE GENOMIC DNA]</scope>
    <source>
        <strain evidence="3 4">NCTC10252</strain>
    </source>
</reference>
<evidence type="ECO:0000313" key="3">
    <source>
        <dbReference type="EMBL" id="SUF54950.1"/>
    </source>
</evidence>
<dbReference type="InterPro" id="IPR007001">
    <property type="entry name" value="Shufflon_N"/>
</dbReference>
<dbReference type="Pfam" id="PF04917">
    <property type="entry name" value="Shufflon_N"/>
    <property type="match status" value="1"/>
</dbReference>
<feature type="domain" description="Bacterial shufflon protein N-terminal" evidence="2">
    <location>
        <begin position="36"/>
        <end position="355"/>
    </location>
</feature>
<evidence type="ECO:0000259" key="2">
    <source>
        <dbReference type="Pfam" id="PF04917"/>
    </source>
</evidence>
<dbReference type="EMBL" id="UGWP01000002">
    <property type="protein sequence ID" value="SUF54950.1"/>
    <property type="molecule type" value="Genomic_DNA"/>
</dbReference>
<protein>
    <submittedName>
        <fullName evidence="3">Shufflon protein A</fullName>
    </submittedName>
</protein>
<dbReference type="AlphaFoldDB" id="A0A379QG17"/>